<proteinExistence type="predicted"/>
<dbReference type="Gene3D" id="2.60.40.740">
    <property type="match status" value="1"/>
</dbReference>
<name>A0A316DUN0_9BACT</name>
<evidence type="ECO:0000313" key="3">
    <source>
        <dbReference type="EMBL" id="PWK21655.1"/>
    </source>
</evidence>
<organism evidence="3 4">
    <name type="scientific">Arcicella aurantiaca</name>
    <dbReference type="NCBI Taxonomy" id="591202"/>
    <lineage>
        <taxon>Bacteria</taxon>
        <taxon>Pseudomonadati</taxon>
        <taxon>Bacteroidota</taxon>
        <taxon>Cytophagia</taxon>
        <taxon>Cytophagales</taxon>
        <taxon>Flectobacillaceae</taxon>
        <taxon>Arcicella</taxon>
    </lineage>
</organism>
<comment type="caution">
    <text evidence="3">The sequence shown here is derived from an EMBL/GenBank/DDBJ whole genome shotgun (WGS) entry which is preliminary data.</text>
</comment>
<dbReference type="InterPro" id="IPR044023">
    <property type="entry name" value="Ig_7"/>
</dbReference>
<protein>
    <submittedName>
        <fullName evidence="3">SprB-like repeat protein</fullName>
    </submittedName>
</protein>
<evidence type="ECO:0000259" key="2">
    <source>
        <dbReference type="Pfam" id="PF19081"/>
    </source>
</evidence>
<dbReference type="EMBL" id="QGGO01000023">
    <property type="protein sequence ID" value="PWK21655.1"/>
    <property type="molecule type" value="Genomic_DNA"/>
</dbReference>
<keyword evidence="1" id="KW-1133">Transmembrane helix</keyword>
<evidence type="ECO:0000256" key="1">
    <source>
        <dbReference type="SAM" id="Phobius"/>
    </source>
</evidence>
<keyword evidence="4" id="KW-1185">Reference proteome</keyword>
<dbReference type="OrthoDB" id="1524994at2"/>
<dbReference type="Pfam" id="PF19081">
    <property type="entry name" value="Ig_7"/>
    <property type="match status" value="2"/>
</dbReference>
<dbReference type="Proteomes" id="UP000245489">
    <property type="component" value="Unassembled WGS sequence"/>
</dbReference>
<feature type="domain" description="Ig-like" evidence="2">
    <location>
        <begin position="617"/>
        <end position="696"/>
    </location>
</feature>
<keyword evidence="1" id="KW-0812">Transmembrane</keyword>
<feature type="non-terminal residue" evidence="3">
    <location>
        <position position="703"/>
    </location>
</feature>
<keyword evidence="1" id="KW-0472">Membrane</keyword>
<evidence type="ECO:0000313" key="4">
    <source>
        <dbReference type="Proteomes" id="UP000245489"/>
    </source>
</evidence>
<feature type="domain" description="Ig-like" evidence="2">
    <location>
        <begin position="538"/>
        <end position="614"/>
    </location>
</feature>
<accession>A0A316DUN0</accession>
<gene>
    <name evidence="3" type="ORF">LV89_03681</name>
</gene>
<sequence>MINLYQTVHNRISVFKLIGLFFYLLVSGLSLQAQTNGIISLESVDSSNTQSVNSSISIIGNSSICLGTKTSLRLRGTCSGKVIWKTTQNNIIGTGSMVNVSPKVTTSYFATCKAIDVESKTSNILTVNVNTPKFNGLPNTPANYEIVSKDPFYLGVKSSNTTPLRWKHENSIGNETLIKPTADSQTYYVRYEESESGCVSAWKPVTVRLVAENKINNIPEVKKGAKIAANTPASSCASMASSSDAQLCSNTTFPALVNNTTDGGTGATTWGCLRTRPNQSWFYFIPLTSGSVSFAIGNTAGVDIDGAVWGPVNSVADACVATQSSPLSCDYSTSANVPLTIASVTAGKVYVIVITNYSNRATTVNFPSNSGTASIGCCTLTGLTASATAITCNGGTSTATVSYTGTPTGTATYSKDGVNYQASNVFSGLSAGTYTFYVKDNFCTKFNSITISQPTSISFGSPTVTNVTCTGNSNGKIVVSASGGTGSISYSISPSIGSQSPSGTFNNLTAGSYTITATDANGCTATTTANVSTTNITPNAPTAISASPATICSGQSSTLSANCATGTTTWYSDVNLTTTITNTVSPSASTTYYVACVSGGVCKSPSGNITVTVNQTPTAPTSVSASPATICSGQSSTLSATCATGTTTWYSDAALTSVIASPSPATPSSTTTYYVACVSGAGCKSTSGSVTVTVNPTPNAPTA</sequence>
<reference evidence="3 4" key="1">
    <citation type="submission" date="2018-05" db="EMBL/GenBank/DDBJ databases">
        <title>Genomic Encyclopedia of Archaeal and Bacterial Type Strains, Phase II (KMG-II): from individual species to whole genera.</title>
        <authorList>
            <person name="Goeker M."/>
        </authorList>
    </citation>
    <scope>NUCLEOTIDE SEQUENCE [LARGE SCALE GENOMIC DNA]</scope>
    <source>
        <strain evidence="3 4">DSM 22214</strain>
    </source>
</reference>
<feature type="transmembrane region" description="Helical" evidence="1">
    <location>
        <begin position="12"/>
        <end position="31"/>
    </location>
</feature>
<dbReference type="AlphaFoldDB" id="A0A316DUN0"/>